<evidence type="ECO:0000313" key="1">
    <source>
        <dbReference type="EMBL" id="DAG01479.1"/>
    </source>
</evidence>
<proteinExistence type="predicted"/>
<dbReference type="EMBL" id="BK016193">
    <property type="protein sequence ID" value="DAG01479.1"/>
    <property type="molecule type" value="Genomic_DNA"/>
</dbReference>
<reference evidence="1" key="1">
    <citation type="journal article" date="2021" name="Proc. Natl. Acad. Sci. U.S.A.">
        <title>A Catalog of Tens of Thousands of Viruses from Human Metagenomes Reveals Hidden Associations with Chronic Diseases.</title>
        <authorList>
            <person name="Tisza M.J."/>
            <person name="Buck C.B."/>
        </authorList>
    </citation>
    <scope>NUCLEOTIDE SEQUENCE</scope>
    <source>
        <strain evidence="1">Ct8iP21</strain>
    </source>
</reference>
<sequence length="730" mass="82493">MKLPELQPIKAGTVNLDAFNGINDNVYIPEGYFKDMKNMTSDYYPALGQRKIREHYKLSGNFNGAITVNGTLYTVVGTKMYKNGTAINGLTVANSKKKLLGYGAYIVIMPDKIMYNTKDGKVSNMEYKRKIDISTENVETSDARKSRIYLSDEYGNPYVVMEMNASQIPTSKQDANEKVKAFIDANKVIYPDFVSTVNAVAGAKSSIRAYVASWGGKYKLGFCPITSEHKIAIEYYNDSTGMWTSPNLYLTYYIQMKTADEAKKIADSIKEGDFVKIEVSNLAGTVLKKGDTSNNTYDFYQKFATPIKVEKVLRKNNDVGFVFSNTGIDFLEYVMKEKDYSIAYYSDSATSDADEGVKLQTCLNYATFLYSMPNDGKAKGFKVATLKREMPNMDYLTVADNRIWGCSNSAHEIYACKQGDPTNWYSYAGISTDSYAVTIGSDGEFTGCCTYKGTPYFFKEDLIIIMYGSKPSNYQVSEIFSQGIEKGSSESIIYLNGAMYYKARKGIVRFDGSNVTTISEELGKKRFKNAVASASDSKYFVSMLENDKPRLFVYDSDKGMWHIEDDFRPDFFFKFGATVCGVRRTDSMVYRIDGLEDITKKLPSATKKMEIEENVAVGNLIIYNRGLEWYAETGPIEKGSVNAKYIQRLGIRYELQERAFLTVKVQYDNDSEWQEVFTHEGRKGEGAVSVPFRPCRCEKFRLRFEGKGKCLIHNIQRSVYEGSDVRHGNF</sequence>
<organism evidence="1">
    <name type="scientific">Myoviridae sp. ct8iP21</name>
    <dbReference type="NCBI Taxonomy" id="2825041"/>
    <lineage>
        <taxon>Viruses</taxon>
        <taxon>Duplodnaviria</taxon>
        <taxon>Heunggongvirae</taxon>
        <taxon>Uroviricota</taxon>
        <taxon>Caudoviricetes</taxon>
    </lineage>
</organism>
<accession>A0A8S5V4D8</accession>
<name>A0A8S5V4D8_9CAUD</name>
<protein>
    <submittedName>
        <fullName evidence="1">Stabilization protein</fullName>
    </submittedName>
</protein>